<accession>A0A7M7KSU7</accession>
<feature type="compositionally biased region" description="Basic residues" evidence="1">
    <location>
        <begin position="1"/>
        <end position="15"/>
    </location>
</feature>
<protein>
    <submittedName>
        <fullName evidence="2">Uncharacterized protein</fullName>
    </submittedName>
</protein>
<dbReference type="AlphaFoldDB" id="A0A7M7KSU7"/>
<proteinExistence type="predicted"/>
<dbReference type="OrthoDB" id="10355391at2759"/>
<dbReference type="InParanoid" id="A0A7M7KSU7"/>
<name>A0A7M7KSU7_VARDE</name>
<organism evidence="2 3">
    <name type="scientific">Varroa destructor</name>
    <name type="common">Honeybee mite</name>
    <dbReference type="NCBI Taxonomy" id="109461"/>
    <lineage>
        <taxon>Eukaryota</taxon>
        <taxon>Metazoa</taxon>
        <taxon>Ecdysozoa</taxon>
        <taxon>Arthropoda</taxon>
        <taxon>Chelicerata</taxon>
        <taxon>Arachnida</taxon>
        <taxon>Acari</taxon>
        <taxon>Parasitiformes</taxon>
        <taxon>Mesostigmata</taxon>
        <taxon>Gamasina</taxon>
        <taxon>Dermanyssoidea</taxon>
        <taxon>Varroidae</taxon>
        <taxon>Varroa</taxon>
    </lineage>
</organism>
<dbReference type="RefSeq" id="XP_022671498.1">
    <property type="nucleotide sequence ID" value="XM_022815763.1"/>
</dbReference>
<feature type="region of interest" description="Disordered" evidence="1">
    <location>
        <begin position="410"/>
        <end position="435"/>
    </location>
</feature>
<reference evidence="2" key="1">
    <citation type="submission" date="2021-01" db="UniProtKB">
        <authorList>
            <consortium name="EnsemblMetazoa"/>
        </authorList>
    </citation>
    <scope>IDENTIFICATION</scope>
</reference>
<dbReference type="Proteomes" id="UP000594260">
    <property type="component" value="Unplaced"/>
</dbReference>
<keyword evidence="3" id="KW-1185">Reference proteome</keyword>
<feature type="region of interest" description="Disordered" evidence="1">
    <location>
        <begin position="1"/>
        <end position="23"/>
    </location>
</feature>
<dbReference type="GeneID" id="111254672"/>
<sequence length="473" mass="52905">MTKNRNARKNSKRKTSPCNPKGDEQLLRFALSSGQSIEIRSSEKLQATRLCGESPDHPDFTLCDLIFDATSSRICLPRELWDNELVESVSSSLLHLLFGVQDATSDASERNPPTPREALHAVPWLISGRHAILLPEDGRPCLVADLSTDGDHSDHNGALSLQEAVPLKKCRLPRFAVHQTMATLTLVFYVQNFDRNSLAVTFCNCNSLLRIEFCLDSEFHTTYRVVLGHPSLENALMFPQSVRAEVHRDSAFILYIDKAEGEHVLWTEMLVGAGGTSTLNHYSLVDDNVDDKICDTCTTHPARSMSEGSSGDSEIARPTLERRFSAPCEPLSLCPPSPDRVLGRGILKNRRLCSRTLSECSRSLEFSSWDISESLRSSSTSTMHIDDVKRVTFNNKVLETKYRPEGISIKRRTQRTRSLSDSSDPDESEETDSICGDLREGLTLRTSVIAQSKERGHALHVKEDQFLLEMDDK</sequence>
<evidence type="ECO:0000256" key="1">
    <source>
        <dbReference type="SAM" id="MobiDB-lite"/>
    </source>
</evidence>
<dbReference type="EnsemblMetazoa" id="XM_022815763">
    <property type="protein sequence ID" value="XP_022671498"/>
    <property type="gene ID" value="LOC111254672"/>
</dbReference>
<dbReference type="KEGG" id="vde:111254672"/>
<evidence type="ECO:0000313" key="3">
    <source>
        <dbReference type="Proteomes" id="UP000594260"/>
    </source>
</evidence>
<evidence type="ECO:0000313" key="2">
    <source>
        <dbReference type="EnsemblMetazoa" id="XP_022671498"/>
    </source>
</evidence>
<feature type="compositionally biased region" description="Acidic residues" evidence="1">
    <location>
        <begin position="423"/>
        <end position="432"/>
    </location>
</feature>